<evidence type="ECO:0000256" key="4">
    <source>
        <dbReference type="ARBA" id="ARBA00022692"/>
    </source>
</evidence>
<keyword evidence="3" id="KW-0808">Transferase</keyword>
<keyword evidence="8" id="KW-0472">Membrane</keyword>
<keyword evidence="2" id="KW-1003">Cell membrane</keyword>
<dbReference type="InterPro" id="IPR050482">
    <property type="entry name" value="Sensor_HK_TwoCompSys"/>
</dbReference>
<dbReference type="Proteomes" id="UP000198928">
    <property type="component" value="Unassembled WGS sequence"/>
</dbReference>
<organism evidence="11 12">
    <name type="scientific">Streptomyces pini</name>
    <dbReference type="NCBI Taxonomy" id="1520580"/>
    <lineage>
        <taxon>Bacteria</taxon>
        <taxon>Bacillati</taxon>
        <taxon>Actinomycetota</taxon>
        <taxon>Actinomycetes</taxon>
        <taxon>Kitasatosporales</taxon>
        <taxon>Streptomycetaceae</taxon>
        <taxon>Streptomyces</taxon>
    </lineage>
</organism>
<evidence type="ECO:0000256" key="6">
    <source>
        <dbReference type="ARBA" id="ARBA00022989"/>
    </source>
</evidence>
<keyword evidence="12" id="KW-1185">Reference proteome</keyword>
<dbReference type="PANTHER" id="PTHR24421">
    <property type="entry name" value="NITRATE/NITRITE SENSOR PROTEIN NARX-RELATED"/>
    <property type="match status" value="1"/>
</dbReference>
<feature type="compositionally biased region" description="Basic and acidic residues" evidence="9">
    <location>
        <begin position="108"/>
        <end position="128"/>
    </location>
</feature>
<dbReference type="InterPro" id="IPR011712">
    <property type="entry name" value="Sig_transdc_His_kin_sub3_dim/P"/>
</dbReference>
<dbReference type="GO" id="GO:0046983">
    <property type="term" value="F:protein dimerization activity"/>
    <property type="evidence" value="ECO:0007669"/>
    <property type="project" value="InterPro"/>
</dbReference>
<dbReference type="GO" id="GO:0000155">
    <property type="term" value="F:phosphorelay sensor kinase activity"/>
    <property type="evidence" value="ECO:0007669"/>
    <property type="project" value="InterPro"/>
</dbReference>
<dbReference type="Pfam" id="PF07730">
    <property type="entry name" value="HisKA_3"/>
    <property type="match status" value="1"/>
</dbReference>
<evidence type="ECO:0000256" key="2">
    <source>
        <dbReference type="ARBA" id="ARBA00022475"/>
    </source>
</evidence>
<reference evidence="12" key="1">
    <citation type="submission" date="2016-10" db="EMBL/GenBank/DDBJ databases">
        <authorList>
            <person name="Varghese N."/>
            <person name="Submissions S."/>
        </authorList>
    </citation>
    <scope>NUCLEOTIDE SEQUENCE [LARGE SCALE GENOMIC DNA]</scope>
    <source>
        <strain evidence="12">PL19</strain>
    </source>
</reference>
<dbReference type="OrthoDB" id="144293at2"/>
<keyword evidence="7" id="KW-0902">Two-component regulatory system</keyword>
<evidence type="ECO:0000256" key="5">
    <source>
        <dbReference type="ARBA" id="ARBA00022777"/>
    </source>
</evidence>
<keyword evidence="6" id="KW-1133">Transmembrane helix</keyword>
<evidence type="ECO:0000256" key="9">
    <source>
        <dbReference type="SAM" id="MobiDB-lite"/>
    </source>
</evidence>
<dbReference type="RefSeq" id="WP_093851715.1">
    <property type="nucleotide sequence ID" value="NZ_FOSG01000020.1"/>
</dbReference>
<evidence type="ECO:0000256" key="7">
    <source>
        <dbReference type="ARBA" id="ARBA00023012"/>
    </source>
</evidence>
<dbReference type="SUPFAM" id="SSF55874">
    <property type="entry name" value="ATPase domain of HSP90 chaperone/DNA topoisomerase II/histidine kinase"/>
    <property type="match status" value="1"/>
</dbReference>
<dbReference type="Gene3D" id="3.30.565.10">
    <property type="entry name" value="Histidine kinase-like ATPase, C-terminal domain"/>
    <property type="match status" value="1"/>
</dbReference>
<evidence type="ECO:0000256" key="3">
    <source>
        <dbReference type="ARBA" id="ARBA00022679"/>
    </source>
</evidence>
<comment type="subcellular location">
    <subcellularLocation>
        <location evidence="1">Cell membrane</location>
        <topology evidence="1">Multi-pass membrane protein</topology>
    </subcellularLocation>
</comment>
<keyword evidence="5 11" id="KW-0418">Kinase</keyword>
<dbReference type="EMBL" id="FOSG01000020">
    <property type="protein sequence ID" value="SFL52544.1"/>
    <property type="molecule type" value="Genomic_DNA"/>
</dbReference>
<gene>
    <name evidence="11" type="ORF">SAMN05192584_120109</name>
</gene>
<dbReference type="GO" id="GO:0005886">
    <property type="term" value="C:plasma membrane"/>
    <property type="evidence" value="ECO:0007669"/>
    <property type="project" value="UniProtKB-SubCell"/>
</dbReference>
<evidence type="ECO:0000313" key="11">
    <source>
        <dbReference type="EMBL" id="SFL52544.1"/>
    </source>
</evidence>
<evidence type="ECO:0000313" key="12">
    <source>
        <dbReference type="Proteomes" id="UP000198928"/>
    </source>
</evidence>
<accession>A0A1I4IE40</accession>
<feature type="region of interest" description="Disordered" evidence="9">
    <location>
        <begin position="175"/>
        <end position="194"/>
    </location>
</feature>
<evidence type="ECO:0000259" key="10">
    <source>
        <dbReference type="Pfam" id="PF07730"/>
    </source>
</evidence>
<feature type="region of interest" description="Disordered" evidence="9">
    <location>
        <begin position="95"/>
        <end position="128"/>
    </location>
</feature>
<feature type="compositionally biased region" description="Low complexity" evidence="9">
    <location>
        <begin position="42"/>
        <end position="51"/>
    </location>
</feature>
<keyword evidence="4" id="KW-0812">Transmembrane</keyword>
<evidence type="ECO:0000256" key="1">
    <source>
        <dbReference type="ARBA" id="ARBA00004651"/>
    </source>
</evidence>
<dbReference type="PANTHER" id="PTHR24421:SF37">
    <property type="entry name" value="SENSOR HISTIDINE KINASE NARS"/>
    <property type="match status" value="1"/>
</dbReference>
<name>A0A1I4IE40_9ACTN</name>
<evidence type="ECO:0000256" key="8">
    <source>
        <dbReference type="ARBA" id="ARBA00023136"/>
    </source>
</evidence>
<proteinExistence type="predicted"/>
<protein>
    <submittedName>
        <fullName evidence="11">Histidine kinase</fullName>
    </submittedName>
</protein>
<dbReference type="InterPro" id="IPR036890">
    <property type="entry name" value="HATPase_C_sf"/>
</dbReference>
<dbReference type="AlphaFoldDB" id="A0A1I4IE40"/>
<feature type="domain" description="Signal transduction histidine kinase subgroup 3 dimerisation and phosphoacceptor" evidence="10">
    <location>
        <begin position="198"/>
        <end position="257"/>
    </location>
</feature>
<sequence>MGRGFAAALQDGLSRSFPPAPAAVGRTAPPAPDRPRPGGRPGAAPRGPLLLPGETRAILRRFEERLPVLLGSPGTGDPLALRPALIAHARRLLGDAAGTPGTGGPPTGEDRTGPVHSGTDRTGPEVRRPALDRGLAADAGVLLVECALLHVMAVSAAEDALPRAAALVGALGRSLRDRPAASGRPSGGDHDEPWRECRRAARTLHDEVGTQLSVALHRLELHTSRAEDPEGHLATAGDCLRSALGRTRELVTGLAEASDVPPLEEAVRSFAAQASPGTEVRVTARMTGDEQGLPQALRRELLLAVRQCLHEGIRRARSTRIAVVGRVTRRWVHISVRGDGEGTPGLRTVSDRIEDLGGRVAFDSAPGRGTRIDIHLPLGVRGGRP</sequence>
<feature type="region of interest" description="Disordered" evidence="9">
    <location>
        <begin position="1"/>
        <end position="51"/>
    </location>
</feature>